<name>A0A6J6C5F1_9ZZZZ</name>
<dbReference type="EMBL" id="CAEZSV010000014">
    <property type="protein sequence ID" value="CAB4546502.1"/>
    <property type="molecule type" value="Genomic_DNA"/>
</dbReference>
<sequence length="48" mass="5500">MFKKLLALFAVGAGGYALFKRFKQVQNEEENWLDMTSAEDSLEDSEEL</sequence>
<accession>A0A6J6C5F1</accession>
<gene>
    <name evidence="1" type="ORF">UFOPK1506_00148</name>
</gene>
<proteinExistence type="predicted"/>
<organism evidence="1">
    <name type="scientific">freshwater metagenome</name>
    <dbReference type="NCBI Taxonomy" id="449393"/>
    <lineage>
        <taxon>unclassified sequences</taxon>
        <taxon>metagenomes</taxon>
        <taxon>ecological metagenomes</taxon>
    </lineage>
</organism>
<dbReference type="NCBIfam" id="NF038356">
    <property type="entry name" value="actino_DLW39"/>
    <property type="match status" value="1"/>
</dbReference>
<dbReference type="InterPro" id="IPR047990">
    <property type="entry name" value="DLW39-like"/>
</dbReference>
<reference evidence="1" key="1">
    <citation type="submission" date="2020-05" db="EMBL/GenBank/DDBJ databases">
        <authorList>
            <person name="Chiriac C."/>
            <person name="Salcher M."/>
            <person name="Ghai R."/>
            <person name="Kavagutti S V."/>
        </authorList>
    </citation>
    <scope>NUCLEOTIDE SEQUENCE</scope>
</reference>
<evidence type="ECO:0000313" key="1">
    <source>
        <dbReference type="EMBL" id="CAB4546502.1"/>
    </source>
</evidence>
<dbReference type="AlphaFoldDB" id="A0A6J6C5F1"/>
<protein>
    <submittedName>
        <fullName evidence="1">Unannotated protein</fullName>
    </submittedName>
</protein>